<reference evidence="1 2" key="1">
    <citation type="submission" date="2008-07" db="EMBL/GenBank/DDBJ databases">
        <authorList>
            <person name="El-Sayed N."/>
            <person name="Caler E."/>
            <person name="Inman J."/>
            <person name="Amedeo P."/>
            <person name="Hass B."/>
            <person name="Wortman J."/>
        </authorList>
    </citation>
    <scope>NUCLEOTIDE SEQUENCE [LARGE SCALE GENOMIC DNA]</scope>
    <source>
        <strain evidence="2">ATCC 50983 / TXsc</strain>
    </source>
</reference>
<gene>
    <name evidence="1" type="ORF">Pmar_PMAR022529</name>
</gene>
<sequence length="226" mass="24801">MDFDRAGNDLRIRHERSIEAAHKEHGFELDLSSYVLGHDLQYLGVNGKGYSRIKTNMKDFVQSHNKPALVWAPASSKHVGERIPQVDNGRLTFHNTLSHSKVTTFNDKGNDLGAPGLISSKTCVDLFAGGHGGRYSQESHSPYGVISHSHYFQTTMIISQLSRPLTLLVTVSSAAAYYNEVDVRSSNDPGQLSKFVKHEVSVPQNSAVAPSDTLSQVPSNPMVLDL</sequence>
<protein>
    <submittedName>
        <fullName evidence="1">Uncharacterized protein</fullName>
    </submittedName>
</protein>
<keyword evidence="2" id="KW-1185">Reference proteome</keyword>
<dbReference type="EMBL" id="GG674604">
    <property type="protein sequence ID" value="EER13997.1"/>
    <property type="molecule type" value="Genomic_DNA"/>
</dbReference>
<evidence type="ECO:0000313" key="2">
    <source>
        <dbReference type="Proteomes" id="UP000007800"/>
    </source>
</evidence>
<organism evidence="2">
    <name type="scientific">Perkinsus marinus (strain ATCC 50983 / TXsc)</name>
    <dbReference type="NCBI Taxonomy" id="423536"/>
    <lineage>
        <taxon>Eukaryota</taxon>
        <taxon>Sar</taxon>
        <taxon>Alveolata</taxon>
        <taxon>Perkinsozoa</taxon>
        <taxon>Perkinsea</taxon>
        <taxon>Perkinsida</taxon>
        <taxon>Perkinsidae</taxon>
        <taxon>Perkinsus</taxon>
    </lineage>
</organism>
<dbReference type="RefSeq" id="XP_002782202.1">
    <property type="nucleotide sequence ID" value="XM_002782156.1"/>
</dbReference>
<dbReference type="InParanoid" id="C5KNI2"/>
<name>C5KNI2_PERM5</name>
<evidence type="ECO:0000313" key="1">
    <source>
        <dbReference type="EMBL" id="EER13997.1"/>
    </source>
</evidence>
<accession>C5KNI2</accession>
<proteinExistence type="predicted"/>
<dbReference type="GeneID" id="9059789"/>
<dbReference type="AlphaFoldDB" id="C5KNI2"/>
<dbReference type="Proteomes" id="UP000007800">
    <property type="component" value="Unassembled WGS sequence"/>
</dbReference>